<dbReference type="InterPro" id="IPR032176">
    <property type="entry name" value="DUF5009"/>
</dbReference>
<proteinExistence type="predicted"/>
<dbReference type="eggNOG" id="COG4299">
    <property type="taxonomic scope" value="Bacteria"/>
</dbReference>
<feature type="transmembrane region" description="Helical" evidence="1">
    <location>
        <begin position="308"/>
        <end position="325"/>
    </location>
</feature>
<dbReference type="AlphaFoldDB" id="F0SC25"/>
<feature type="transmembrane region" description="Helical" evidence="1">
    <location>
        <begin position="337"/>
        <end position="354"/>
    </location>
</feature>
<dbReference type="STRING" id="762903.Pedsa_0021"/>
<feature type="transmembrane region" description="Helical" evidence="1">
    <location>
        <begin position="281"/>
        <end position="302"/>
    </location>
</feature>
<keyword evidence="1" id="KW-1133">Transmembrane helix</keyword>
<feature type="transmembrane region" description="Helical" evidence="1">
    <location>
        <begin position="406"/>
        <end position="423"/>
    </location>
</feature>
<evidence type="ECO:0000259" key="2">
    <source>
        <dbReference type="Pfam" id="PF16401"/>
    </source>
</evidence>
<dbReference type="OrthoDB" id="9788724at2"/>
<feature type="domain" description="DUF5009" evidence="2">
    <location>
        <begin position="7"/>
        <end position="264"/>
    </location>
</feature>
<feature type="transmembrane region" description="Helical" evidence="1">
    <location>
        <begin position="122"/>
        <end position="140"/>
    </location>
</feature>
<feature type="transmembrane region" description="Helical" evidence="1">
    <location>
        <begin position="366"/>
        <end position="385"/>
    </location>
</feature>
<dbReference type="PANTHER" id="PTHR31061:SF24">
    <property type="entry name" value="LD22376P"/>
    <property type="match status" value="1"/>
</dbReference>
<evidence type="ECO:0000256" key="1">
    <source>
        <dbReference type="SAM" id="Phobius"/>
    </source>
</evidence>
<dbReference type="EMBL" id="CP002545">
    <property type="protein sequence ID" value="ADY50610.1"/>
    <property type="molecule type" value="Genomic_DNA"/>
</dbReference>
<protein>
    <recommendedName>
        <fullName evidence="2">DUF5009 domain-containing protein</fullName>
    </recommendedName>
</protein>
<dbReference type="HOGENOM" id="CLU_582372_0_0_10"/>
<reference evidence="4" key="2">
    <citation type="submission" date="2011-02" db="EMBL/GenBank/DDBJ databases">
        <title>The complete genome of Pedobacter saltans DSM 12145.</title>
        <authorList>
            <consortium name="US DOE Joint Genome Institute (JGI-PGF)"/>
            <person name="Lucas S."/>
            <person name="Copeland A."/>
            <person name="Lapidus A."/>
            <person name="Bruce D."/>
            <person name="Goodwin L."/>
            <person name="Pitluck S."/>
            <person name="Kyrpides N."/>
            <person name="Mavromatis K."/>
            <person name="Pagani I."/>
            <person name="Ivanova N."/>
            <person name="Ovchinnikova G."/>
            <person name="Lu M."/>
            <person name="Detter J.C."/>
            <person name="Han C."/>
            <person name="Land M."/>
            <person name="Hauser L."/>
            <person name="Markowitz V."/>
            <person name="Cheng J.-F."/>
            <person name="Hugenholtz P."/>
            <person name="Woyke T."/>
            <person name="Wu D."/>
            <person name="Tindall B."/>
            <person name="Pomrenke H.G."/>
            <person name="Brambilla E."/>
            <person name="Klenk H.-P."/>
            <person name="Eisen J.A."/>
        </authorList>
    </citation>
    <scope>NUCLEOTIDE SEQUENCE [LARGE SCALE GENOMIC DNA]</scope>
    <source>
        <strain evidence="4">ATCC 51119 / DSM 12145 / JCM 21818 / LMG 10337 / NBRC 100064 / NCIMB 13643</strain>
    </source>
</reference>
<dbReference type="KEGG" id="psn:Pedsa_0021"/>
<keyword evidence="1" id="KW-0812">Transmembrane</keyword>
<dbReference type="Proteomes" id="UP000000310">
    <property type="component" value="Chromosome"/>
</dbReference>
<gene>
    <name evidence="3" type="ordered locus">Pedsa_0021</name>
</gene>
<feature type="transmembrane region" description="Helical" evidence="1">
    <location>
        <begin position="16"/>
        <end position="36"/>
    </location>
</feature>
<feature type="transmembrane region" description="Helical" evidence="1">
    <location>
        <begin position="152"/>
        <end position="171"/>
    </location>
</feature>
<organism evidence="3 4">
    <name type="scientific">Pseudopedobacter saltans (strain ATCC 51119 / DSM 12145 / JCM 21818 / CCUG 39354 / LMG 10337 / NBRC 100064 / NCIMB 13643)</name>
    <name type="common">Pedobacter saltans</name>
    <dbReference type="NCBI Taxonomy" id="762903"/>
    <lineage>
        <taxon>Bacteria</taxon>
        <taxon>Pseudomonadati</taxon>
        <taxon>Bacteroidota</taxon>
        <taxon>Sphingobacteriia</taxon>
        <taxon>Sphingobacteriales</taxon>
        <taxon>Sphingobacteriaceae</taxon>
        <taxon>Pseudopedobacter</taxon>
    </lineage>
</organism>
<feature type="transmembrane region" description="Helical" evidence="1">
    <location>
        <begin position="183"/>
        <end position="201"/>
    </location>
</feature>
<keyword evidence="4" id="KW-1185">Reference proteome</keyword>
<feature type="transmembrane region" description="Helical" evidence="1">
    <location>
        <begin position="206"/>
        <end position="223"/>
    </location>
</feature>
<feature type="transmembrane region" description="Helical" evidence="1">
    <location>
        <begin position="56"/>
        <end position="77"/>
    </location>
</feature>
<dbReference type="PANTHER" id="PTHR31061">
    <property type="entry name" value="LD22376P"/>
    <property type="match status" value="1"/>
</dbReference>
<name>F0SC25_PSESL</name>
<evidence type="ECO:0000313" key="3">
    <source>
        <dbReference type="EMBL" id="ADY50610.1"/>
    </source>
</evidence>
<feature type="transmembrane region" description="Helical" evidence="1">
    <location>
        <begin position="243"/>
        <end position="260"/>
    </location>
</feature>
<feature type="transmembrane region" description="Helical" evidence="1">
    <location>
        <begin position="435"/>
        <end position="457"/>
    </location>
</feature>
<keyword evidence="1" id="KW-0472">Membrane</keyword>
<accession>F0SC25</accession>
<evidence type="ECO:0000313" key="4">
    <source>
        <dbReference type="Proteomes" id="UP000000310"/>
    </source>
</evidence>
<feature type="transmembrane region" description="Helical" evidence="1">
    <location>
        <begin position="98"/>
        <end position="116"/>
    </location>
</feature>
<dbReference type="Pfam" id="PF16401">
    <property type="entry name" value="DUF5009"/>
    <property type="match status" value="1"/>
</dbReference>
<dbReference type="RefSeq" id="WP_013631113.1">
    <property type="nucleotide sequence ID" value="NC_015177.1"/>
</dbReference>
<reference evidence="3 4" key="1">
    <citation type="journal article" date="2011" name="Stand. Genomic Sci.">
        <title>Complete genome sequence of the gliding, heparinolytic Pedobacter saltans type strain (113).</title>
        <authorList>
            <person name="Liolios K."/>
            <person name="Sikorski J."/>
            <person name="Lu M."/>
            <person name="Nolan M."/>
            <person name="Lapidus A."/>
            <person name="Lucas S."/>
            <person name="Hammon N."/>
            <person name="Deshpande S."/>
            <person name="Cheng J.F."/>
            <person name="Tapia R."/>
            <person name="Han C."/>
            <person name="Goodwin L."/>
            <person name="Pitluck S."/>
            <person name="Huntemann M."/>
            <person name="Ivanova N."/>
            <person name="Pagani I."/>
            <person name="Mavromatis K."/>
            <person name="Ovchinikova G."/>
            <person name="Pati A."/>
            <person name="Chen A."/>
            <person name="Palaniappan K."/>
            <person name="Land M."/>
            <person name="Hauser L."/>
            <person name="Brambilla E.M."/>
            <person name="Kotsyurbenko O."/>
            <person name="Rohde M."/>
            <person name="Tindall B.J."/>
            <person name="Abt B."/>
            <person name="Goker M."/>
            <person name="Detter J.C."/>
            <person name="Woyke T."/>
            <person name="Bristow J."/>
            <person name="Eisen J.A."/>
            <person name="Markowitz V."/>
            <person name="Hugenholtz P."/>
            <person name="Klenk H.P."/>
            <person name="Kyrpides N.C."/>
        </authorList>
    </citation>
    <scope>NUCLEOTIDE SEQUENCE [LARGE SCALE GENOMIC DNA]</scope>
    <source>
        <strain evidence="4">ATCC 51119 / DSM 12145 / JCM 21818 / LMG 10337 / NBRC 100064 / NCIMB 13643</strain>
    </source>
</reference>
<sequence>MKLTVKRDSSLDSLRGIAIILMVLSGSIAFSILPGWMYHAQVPPPGHKFMPEIPGITWVDLVFPFFLFSMGAAIPLAMKKKIENSSSLNIFISIVKRFVLLTFFALFTMHARAWVLSSEPGLKENLLSILCFVLLFAIYGDFGKKVNKRTDLAIKIVGILLAIGVMFFGFSGDKKFNLFNPDIIILVLANMAFFGTIIWWLTAKNLWLRIGVLPFVMAIFLASKEPGSINETIFNWTPAAWLYKFYYLKYLFIILPSTLVGEWIIQDQTNGDQQAIVKKHYSILAIVGFLVIVCNVVCLYSRHLELNLLFSAIFAGIALYIAYQIKKSQALNIVVKLIYVGSYLLFLGLLFEAFEGGIKKDYSTYSYYFVCTGLAFFMMLVFYALNKIQLFKRFTNMLAMVGKNPMIAYTAGNLLLIPILKITNTEIYLNSLQTGFAGGLLRGVLFTAVVTLITIIATKKGVFWKT</sequence>